<evidence type="ECO:0000256" key="1">
    <source>
        <dbReference type="SAM" id="Phobius"/>
    </source>
</evidence>
<protein>
    <submittedName>
        <fullName evidence="2">Uncharacterized protein</fullName>
    </submittedName>
</protein>
<keyword evidence="1" id="KW-1133">Transmembrane helix</keyword>
<feature type="transmembrane region" description="Helical" evidence="1">
    <location>
        <begin position="64"/>
        <end position="87"/>
    </location>
</feature>
<dbReference type="OrthoDB" id="4838853at2759"/>
<gene>
    <name evidence="2" type="ORF">GSI_15669</name>
</gene>
<dbReference type="PANTHER" id="PTHR42024:SF1">
    <property type="entry name" value="AMINO ACID PERMEASE_ SLC12A DOMAIN-CONTAINING PROTEIN"/>
    <property type="match status" value="1"/>
</dbReference>
<reference evidence="2 3" key="1">
    <citation type="journal article" date="2015" name="Sci. Rep.">
        <title>Chromosome-level genome map provides insights into diverse defense mechanisms in the medicinal fungus Ganoderma sinense.</title>
        <authorList>
            <person name="Zhu Y."/>
            <person name="Xu J."/>
            <person name="Sun C."/>
            <person name="Zhou S."/>
            <person name="Xu H."/>
            <person name="Nelson D.R."/>
            <person name="Qian J."/>
            <person name="Song J."/>
            <person name="Luo H."/>
            <person name="Xiang L."/>
            <person name="Li Y."/>
            <person name="Xu Z."/>
            <person name="Ji A."/>
            <person name="Wang L."/>
            <person name="Lu S."/>
            <person name="Hayward A."/>
            <person name="Sun W."/>
            <person name="Li X."/>
            <person name="Schwartz D.C."/>
            <person name="Wang Y."/>
            <person name="Chen S."/>
        </authorList>
    </citation>
    <scope>NUCLEOTIDE SEQUENCE [LARGE SCALE GENOMIC DNA]</scope>
    <source>
        <strain evidence="2 3">ZZ0214-1</strain>
    </source>
</reference>
<proteinExistence type="predicted"/>
<keyword evidence="1" id="KW-0812">Transmembrane</keyword>
<evidence type="ECO:0000313" key="3">
    <source>
        <dbReference type="Proteomes" id="UP000230002"/>
    </source>
</evidence>
<keyword evidence="3" id="KW-1185">Reference proteome</keyword>
<keyword evidence="1" id="KW-0472">Membrane</keyword>
<dbReference type="PANTHER" id="PTHR42024">
    <property type="entry name" value="AMINO ACID PERMEASE_ SLC12A DOMAIN-CONTAINING PROTEIN"/>
    <property type="match status" value="1"/>
</dbReference>
<dbReference type="AlphaFoldDB" id="A0A2G8RN78"/>
<name>A0A2G8RN78_9APHY</name>
<evidence type="ECO:0000313" key="2">
    <source>
        <dbReference type="EMBL" id="PIL22972.1"/>
    </source>
</evidence>
<organism evidence="2 3">
    <name type="scientific">Ganoderma sinense ZZ0214-1</name>
    <dbReference type="NCBI Taxonomy" id="1077348"/>
    <lineage>
        <taxon>Eukaryota</taxon>
        <taxon>Fungi</taxon>
        <taxon>Dikarya</taxon>
        <taxon>Basidiomycota</taxon>
        <taxon>Agaricomycotina</taxon>
        <taxon>Agaricomycetes</taxon>
        <taxon>Polyporales</taxon>
        <taxon>Polyporaceae</taxon>
        <taxon>Ganoderma</taxon>
    </lineage>
</organism>
<feature type="transmembrane region" description="Helical" evidence="1">
    <location>
        <begin position="135"/>
        <end position="158"/>
    </location>
</feature>
<comment type="caution">
    <text evidence="2">The sequence shown here is derived from an EMBL/GenBank/DDBJ whole genome shotgun (WGS) entry which is preliminary data.</text>
</comment>
<dbReference type="STRING" id="1077348.A0A2G8RN78"/>
<dbReference type="EMBL" id="AYKW01000069">
    <property type="protein sequence ID" value="PIL22972.1"/>
    <property type="molecule type" value="Genomic_DNA"/>
</dbReference>
<sequence length="317" mass="35450">MSDPTSSTYHPTRPPSLNYSIASGRRRFWVALFFVLIFIEAGVLPLILFYSIRWGAHLSNTTNLAIITAVVGTYSSYKFAVRSWYLFISDRGHQRRPLGAGRFGPDAFTIQISIAMTAFFAPLIVGSSLTPASVHLVAISLSCFIIVFCFPLLITSFWPHKLKMPFRVSSMPPWTGLPPAVYTIVEDIVAVDGGGCVEFRQAWRIRYEHSTRMRHIIRVTSLCWGATGCALAAALIAIAWNTSDDVGYGLGWGIPWIWAIVSAAITVWWVRKQLGRESREWAQPGAHVVLNLHIRQSAEEEKVARRVSMQNETHRGA</sequence>
<accession>A0A2G8RN78</accession>
<feature type="transmembrane region" description="Helical" evidence="1">
    <location>
        <begin position="28"/>
        <end position="52"/>
    </location>
</feature>
<feature type="transmembrane region" description="Helical" evidence="1">
    <location>
        <begin position="252"/>
        <end position="270"/>
    </location>
</feature>
<dbReference type="Proteomes" id="UP000230002">
    <property type="component" value="Unassembled WGS sequence"/>
</dbReference>
<feature type="transmembrane region" description="Helical" evidence="1">
    <location>
        <begin position="108"/>
        <end position="129"/>
    </location>
</feature>
<feature type="transmembrane region" description="Helical" evidence="1">
    <location>
        <begin position="216"/>
        <end position="240"/>
    </location>
</feature>